<evidence type="ECO:0000256" key="2">
    <source>
        <dbReference type="SAM" id="MobiDB-lite"/>
    </source>
</evidence>
<proteinExistence type="predicted"/>
<feature type="compositionally biased region" description="Acidic residues" evidence="2">
    <location>
        <begin position="128"/>
        <end position="145"/>
    </location>
</feature>
<protein>
    <submittedName>
        <fullName evidence="3">Uncharacterized protein</fullName>
    </submittedName>
</protein>
<feature type="coiled-coil region" evidence="1">
    <location>
        <begin position="585"/>
        <end position="642"/>
    </location>
</feature>
<feature type="compositionally biased region" description="Basic residues" evidence="2">
    <location>
        <begin position="714"/>
        <end position="723"/>
    </location>
</feature>
<comment type="caution">
    <text evidence="3">The sequence shown here is derived from an EMBL/GenBank/DDBJ whole genome shotgun (WGS) entry which is preliminary data.</text>
</comment>
<dbReference type="AlphaFoldDB" id="A0AAW1TB56"/>
<feature type="region of interest" description="Disordered" evidence="2">
    <location>
        <begin position="67"/>
        <end position="214"/>
    </location>
</feature>
<dbReference type="SUPFAM" id="SSF55961">
    <property type="entry name" value="Bet v1-like"/>
    <property type="match status" value="1"/>
</dbReference>
<evidence type="ECO:0000256" key="1">
    <source>
        <dbReference type="SAM" id="Coils"/>
    </source>
</evidence>
<feature type="region of interest" description="Disordered" evidence="2">
    <location>
        <begin position="335"/>
        <end position="369"/>
    </location>
</feature>
<accession>A0AAW1TB56</accession>
<feature type="compositionally biased region" description="Basic and acidic residues" evidence="2">
    <location>
        <begin position="256"/>
        <end position="269"/>
    </location>
</feature>
<dbReference type="InterPro" id="IPR023393">
    <property type="entry name" value="START-like_dom_sf"/>
</dbReference>
<dbReference type="Proteomes" id="UP001485043">
    <property type="component" value="Unassembled WGS sequence"/>
</dbReference>
<dbReference type="Gene3D" id="3.30.530.20">
    <property type="match status" value="1"/>
</dbReference>
<sequence length="729" mass="80968">MQSSLTASAQGRIAHSSGSTWIPSGKPCADSSVTRRLRAPCHPVHASHACPLLASAVQSSTLHSSIHPAYRSSAPPHQLASSGPRAPWRPCVTVHATGQRKAVEEEDDDEGDLDLEALPARRVVGGAGEEEEDEEGGLGDDDLPEELPVPDADVDDKDDTSAEVSGEGAEEDAPKAKKKTGRRRAAPEEEYRPEPRRALPNWIRDEITASGPKPFSLQTAVNTLSEPAYVESLFTPSAAEEEDDEPLLDVDALQPDEDRVQREQQEEERLLAEQDELFRQADEAAVEQILAEQERLQTVDPTTGEVPDRVVFDANSFPELVEANEDLQAFLKEEGEWDEEEQAALDEDTGDGTVESTAEQQSSQPAAALGPDEDLYEVFRHPGQMYTPNLETLYGPEYRGFDLTAGRDMGYTPFEFLSFQGDESCEIVHHRCIQVDAPIAKCWQCWADRLNYCEWFDLINQLVFHTENENLASYFMFYQWGKMPKLELYTTMERVGWHEQRAIVEQSVDGMEMVAGAVLTESSPESTEIEFHLAYKIPDQLREYVGPVGIWGDVNDILTQNLNTMKLWIETVDLNALLTARASDHANMDRNVKEQREDMAEINRLAEQQGMYWETQTVEQELEELAEDMAYVHERMEEANAAGTLTSREFWDPIAAMRYAETGQTGEAPSSSEPEAVQEATPEAAAPPAPPAKKRRAKATSSDVEKKPATQLPAKKRPGRPKKAASSGS</sequence>
<feature type="compositionally biased region" description="Basic and acidic residues" evidence="2">
    <location>
        <begin position="185"/>
        <end position="207"/>
    </location>
</feature>
<feature type="region of interest" description="Disordered" evidence="2">
    <location>
        <begin position="662"/>
        <end position="729"/>
    </location>
</feature>
<feature type="compositionally biased region" description="Polar residues" evidence="2">
    <location>
        <begin position="354"/>
        <end position="365"/>
    </location>
</feature>
<keyword evidence="4" id="KW-1185">Reference proteome</keyword>
<feature type="compositionally biased region" description="Polar residues" evidence="2">
    <location>
        <begin position="662"/>
        <end position="673"/>
    </location>
</feature>
<feature type="compositionally biased region" description="Acidic residues" evidence="2">
    <location>
        <begin position="239"/>
        <end position="248"/>
    </location>
</feature>
<feature type="region of interest" description="Disordered" evidence="2">
    <location>
        <begin position="1"/>
        <end position="29"/>
    </location>
</feature>
<name>A0AAW1TB56_9CHLO</name>
<keyword evidence="1" id="KW-0175">Coiled coil</keyword>
<feature type="region of interest" description="Disordered" evidence="2">
    <location>
        <begin position="234"/>
        <end position="269"/>
    </location>
</feature>
<feature type="compositionally biased region" description="Acidic residues" evidence="2">
    <location>
        <begin position="104"/>
        <end position="115"/>
    </location>
</feature>
<gene>
    <name evidence="3" type="ORF">WJX84_011152</name>
</gene>
<evidence type="ECO:0000313" key="3">
    <source>
        <dbReference type="EMBL" id="KAK9866800.1"/>
    </source>
</evidence>
<reference evidence="3 4" key="1">
    <citation type="journal article" date="2024" name="Nat. Commun.">
        <title>Phylogenomics reveals the evolutionary origins of lichenization in chlorophyte algae.</title>
        <authorList>
            <person name="Puginier C."/>
            <person name="Libourel C."/>
            <person name="Otte J."/>
            <person name="Skaloud P."/>
            <person name="Haon M."/>
            <person name="Grisel S."/>
            <person name="Petersen M."/>
            <person name="Berrin J.G."/>
            <person name="Delaux P.M."/>
            <person name="Dal Grande F."/>
            <person name="Keller J."/>
        </authorList>
    </citation>
    <scope>NUCLEOTIDE SEQUENCE [LARGE SCALE GENOMIC DNA]</scope>
    <source>
        <strain evidence="3 4">SAG 2523</strain>
    </source>
</reference>
<organism evidence="3 4">
    <name type="scientific">Apatococcus fuscideae</name>
    <dbReference type="NCBI Taxonomy" id="2026836"/>
    <lineage>
        <taxon>Eukaryota</taxon>
        <taxon>Viridiplantae</taxon>
        <taxon>Chlorophyta</taxon>
        <taxon>core chlorophytes</taxon>
        <taxon>Trebouxiophyceae</taxon>
        <taxon>Chlorellales</taxon>
        <taxon>Chlorellaceae</taxon>
        <taxon>Apatococcus</taxon>
    </lineage>
</organism>
<evidence type="ECO:0000313" key="4">
    <source>
        <dbReference type="Proteomes" id="UP001485043"/>
    </source>
</evidence>
<dbReference type="EMBL" id="JALJOV010000133">
    <property type="protein sequence ID" value="KAK9866800.1"/>
    <property type="molecule type" value="Genomic_DNA"/>
</dbReference>
<feature type="compositionally biased region" description="Acidic residues" evidence="2">
    <location>
        <begin position="335"/>
        <end position="350"/>
    </location>
</feature>